<keyword evidence="2" id="KW-0808">Transferase</keyword>
<dbReference type="Proteomes" id="UP000031599">
    <property type="component" value="Unassembled WGS sequence"/>
</dbReference>
<evidence type="ECO:0000313" key="3">
    <source>
        <dbReference type="Proteomes" id="UP000031599"/>
    </source>
</evidence>
<dbReference type="PANTHER" id="PTHR43464">
    <property type="entry name" value="METHYLTRANSFERASE"/>
    <property type="match status" value="1"/>
</dbReference>
<dbReference type="Pfam" id="PF13649">
    <property type="entry name" value="Methyltransf_25"/>
    <property type="match status" value="1"/>
</dbReference>
<dbReference type="InterPro" id="IPR029063">
    <property type="entry name" value="SAM-dependent_MTases_sf"/>
</dbReference>
<dbReference type="Gene3D" id="3.40.50.150">
    <property type="entry name" value="Vaccinia Virus protein VP39"/>
    <property type="match status" value="1"/>
</dbReference>
<dbReference type="AlphaFoldDB" id="A0A0C2D821"/>
<dbReference type="CDD" id="cd02440">
    <property type="entry name" value="AdoMet_MTases"/>
    <property type="match status" value="1"/>
</dbReference>
<reference evidence="2 3" key="1">
    <citation type="submission" date="2014-12" db="EMBL/GenBank/DDBJ databases">
        <title>Genome assembly of Enhygromyxa salina DSM 15201.</title>
        <authorList>
            <person name="Sharma G."/>
            <person name="Subramanian S."/>
        </authorList>
    </citation>
    <scope>NUCLEOTIDE SEQUENCE [LARGE SCALE GENOMIC DNA]</scope>
    <source>
        <strain evidence="2 3">DSM 15201</strain>
    </source>
</reference>
<feature type="domain" description="Methyltransferase" evidence="1">
    <location>
        <begin position="44"/>
        <end position="134"/>
    </location>
</feature>
<dbReference type="PANTHER" id="PTHR43464:SF93">
    <property type="entry name" value="METHYLTRANSFERASE DOMAIN-CONTAINING PROTEIN"/>
    <property type="match status" value="1"/>
</dbReference>
<evidence type="ECO:0000259" key="1">
    <source>
        <dbReference type="Pfam" id="PF13649"/>
    </source>
</evidence>
<comment type="caution">
    <text evidence="2">The sequence shown here is derived from an EMBL/GenBank/DDBJ whole genome shotgun (WGS) entry which is preliminary data.</text>
</comment>
<name>A0A0C2D821_9BACT</name>
<protein>
    <submittedName>
        <fullName evidence="2">Methyltransferase</fullName>
    </submittedName>
</protein>
<sequence>MPVSRVKQFYAAHGLRFDAERARELNERSYLERVRAAVPAPARVLDLGCGGGEPIGRWFLESGYRVTGIDAEPSLLALARERFPEVEWRLGDMREVALGGAFEVVVAWDSFFHLDPDDQRAMFPRFAEHTALGGLLLFTSGTHHGTAISPLFGTPLYHASLASEEYRELLHQHGFVVLVHRVSDPDCGGHTVWLTRRERDPR</sequence>
<gene>
    <name evidence="2" type="ORF">DB30_02783</name>
</gene>
<organism evidence="2 3">
    <name type="scientific">Enhygromyxa salina</name>
    <dbReference type="NCBI Taxonomy" id="215803"/>
    <lineage>
        <taxon>Bacteria</taxon>
        <taxon>Pseudomonadati</taxon>
        <taxon>Myxococcota</taxon>
        <taxon>Polyangia</taxon>
        <taxon>Nannocystales</taxon>
        <taxon>Nannocystaceae</taxon>
        <taxon>Enhygromyxa</taxon>
    </lineage>
</organism>
<accession>A0A0C2D821</accession>
<dbReference type="GO" id="GO:0032259">
    <property type="term" value="P:methylation"/>
    <property type="evidence" value="ECO:0007669"/>
    <property type="project" value="UniProtKB-KW"/>
</dbReference>
<proteinExistence type="predicted"/>
<evidence type="ECO:0000313" key="2">
    <source>
        <dbReference type="EMBL" id="KIG17750.1"/>
    </source>
</evidence>
<dbReference type="GO" id="GO:0008168">
    <property type="term" value="F:methyltransferase activity"/>
    <property type="evidence" value="ECO:0007669"/>
    <property type="project" value="UniProtKB-KW"/>
</dbReference>
<dbReference type="SUPFAM" id="SSF53335">
    <property type="entry name" value="S-adenosyl-L-methionine-dependent methyltransferases"/>
    <property type="match status" value="1"/>
</dbReference>
<dbReference type="EMBL" id="JMCC02000020">
    <property type="protein sequence ID" value="KIG17750.1"/>
    <property type="molecule type" value="Genomic_DNA"/>
</dbReference>
<keyword evidence="2" id="KW-0489">Methyltransferase</keyword>
<dbReference type="InterPro" id="IPR041698">
    <property type="entry name" value="Methyltransf_25"/>
</dbReference>